<dbReference type="Proteomes" id="UP000675781">
    <property type="component" value="Unassembled WGS sequence"/>
</dbReference>
<dbReference type="SMART" id="SM00866">
    <property type="entry name" value="UTRA"/>
    <property type="match status" value="1"/>
</dbReference>
<evidence type="ECO:0000313" key="3">
    <source>
        <dbReference type="Proteomes" id="UP000675781"/>
    </source>
</evidence>
<dbReference type="InterPro" id="IPR011663">
    <property type="entry name" value="UTRA"/>
</dbReference>
<name>A0A941EMX4_9ACTN</name>
<feature type="non-terminal residue" evidence="2">
    <location>
        <position position="1"/>
    </location>
</feature>
<dbReference type="EMBL" id="JAGSOG010000092">
    <property type="protein sequence ID" value="MBR7835370.1"/>
    <property type="molecule type" value="Genomic_DNA"/>
</dbReference>
<evidence type="ECO:0000259" key="1">
    <source>
        <dbReference type="SMART" id="SM00866"/>
    </source>
</evidence>
<organism evidence="2 3">
    <name type="scientific">Actinospica durhamensis</name>
    <dbReference type="NCBI Taxonomy" id="1508375"/>
    <lineage>
        <taxon>Bacteria</taxon>
        <taxon>Bacillati</taxon>
        <taxon>Actinomycetota</taxon>
        <taxon>Actinomycetes</taxon>
        <taxon>Catenulisporales</taxon>
        <taxon>Actinospicaceae</taxon>
        <taxon>Actinospica</taxon>
    </lineage>
</organism>
<proteinExistence type="predicted"/>
<reference evidence="2" key="1">
    <citation type="submission" date="2021-04" db="EMBL/GenBank/DDBJ databases">
        <title>Genome based classification of Actinospica acidithermotolerans sp. nov., an actinobacterium isolated from an Indonesian hot spring.</title>
        <authorList>
            <person name="Kusuma A.B."/>
            <person name="Putra K.E."/>
            <person name="Nafisah S."/>
            <person name="Loh J."/>
            <person name="Nouioui I."/>
            <person name="Goodfellow M."/>
        </authorList>
    </citation>
    <scope>NUCLEOTIDE SEQUENCE</scope>
    <source>
        <strain evidence="2">CSCA 57</strain>
    </source>
</reference>
<dbReference type="InterPro" id="IPR028978">
    <property type="entry name" value="Chorismate_lyase_/UTRA_dom_sf"/>
</dbReference>
<feature type="domain" description="UbiC transcription regulator-associated" evidence="1">
    <location>
        <begin position="1"/>
        <end position="129"/>
    </location>
</feature>
<dbReference type="Gene3D" id="3.40.1410.10">
    <property type="entry name" value="Chorismate lyase-like"/>
    <property type="match status" value="1"/>
</dbReference>
<gene>
    <name evidence="2" type="ORF">KDL01_19000</name>
</gene>
<dbReference type="GO" id="GO:0006355">
    <property type="term" value="P:regulation of DNA-templated transcription"/>
    <property type="evidence" value="ECO:0007669"/>
    <property type="project" value="InterPro"/>
</dbReference>
<accession>A0A941EMX4</accession>
<dbReference type="RefSeq" id="WP_212529864.1">
    <property type="nucleotide sequence ID" value="NZ_JAGSOG010000092.1"/>
</dbReference>
<comment type="caution">
    <text evidence="2">The sequence shown here is derived from an EMBL/GenBank/DDBJ whole genome shotgun (WGS) entry which is preliminary data.</text>
</comment>
<sequence>HKVILVARRVPAERVARLLGIAPDEPAVLRRRLVTLDGVPVEVSDSWYPARVADGTQLAEDRPIKGGAVRALAERGYLAARHVEEVAVVDVPAELSTLLPHPPVIELTRASYAAPADLAGTAAPAGAADGSRNEAGGAFEVAVMLMSREMAPGVPRRLRYTFRPGSTAGS</sequence>
<keyword evidence="3" id="KW-1185">Reference proteome</keyword>
<protein>
    <submittedName>
        <fullName evidence="2">UTRA domain-containing protein</fullName>
    </submittedName>
</protein>
<dbReference type="Pfam" id="PF07702">
    <property type="entry name" value="UTRA"/>
    <property type="match status" value="1"/>
</dbReference>
<dbReference type="SUPFAM" id="SSF64288">
    <property type="entry name" value="Chorismate lyase-like"/>
    <property type="match status" value="1"/>
</dbReference>
<dbReference type="AlphaFoldDB" id="A0A941EMX4"/>
<evidence type="ECO:0000313" key="2">
    <source>
        <dbReference type="EMBL" id="MBR7835370.1"/>
    </source>
</evidence>
<dbReference type="GO" id="GO:0003677">
    <property type="term" value="F:DNA binding"/>
    <property type="evidence" value="ECO:0007669"/>
    <property type="project" value="InterPro"/>
</dbReference>